<dbReference type="SMART" id="SM00240">
    <property type="entry name" value="FHA"/>
    <property type="match status" value="1"/>
</dbReference>
<dbReference type="Pfam" id="PF00498">
    <property type="entry name" value="FHA"/>
    <property type="match status" value="1"/>
</dbReference>
<evidence type="ECO:0000256" key="2">
    <source>
        <dbReference type="SAM" id="Phobius"/>
    </source>
</evidence>
<reference evidence="4 5" key="1">
    <citation type="submission" date="2018-12" db="EMBL/GenBank/DDBJ databases">
        <authorList>
            <consortium name="Pathogen Informatics"/>
        </authorList>
    </citation>
    <scope>NUCLEOTIDE SEQUENCE [LARGE SCALE GENOMIC DNA]</scope>
    <source>
        <strain evidence="4 5">NCTC11636</strain>
    </source>
</reference>
<feature type="transmembrane region" description="Helical" evidence="2">
    <location>
        <begin position="20"/>
        <end position="42"/>
    </location>
</feature>
<dbReference type="Gene3D" id="2.60.200.20">
    <property type="match status" value="1"/>
</dbReference>
<evidence type="ECO:0000259" key="3">
    <source>
        <dbReference type="PROSITE" id="PS50006"/>
    </source>
</evidence>
<evidence type="ECO:0000313" key="4">
    <source>
        <dbReference type="EMBL" id="VEG29623.1"/>
    </source>
</evidence>
<proteinExistence type="predicted"/>
<feature type="transmembrane region" description="Helical" evidence="2">
    <location>
        <begin position="63"/>
        <end position="86"/>
    </location>
</feature>
<dbReference type="EMBL" id="LR134350">
    <property type="protein sequence ID" value="VEG29623.1"/>
    <property type="molecule type" value="Genomic_DNA"/>
</dbReference>
<evidence type="ECO:0000313" key="5">
    <source>
        <dbReference type="Proteomes" id="UP000266895"/>
    </source>
</evidence>
<keyword evidence="2" id="KW-0812">Transmembrane</keyword>
<keyword evidence="2" id="KW-0472">Membrane</keyword>
<accession>A0A3S4UYV1</accession>
<gene>
    <name evidence="4" type="ORF">NCTC11636_02139</name>
</gene>
<evidence type="ECO:0000256" key="1">
    <source>
        <dbReference type="ARBA" id="ARBA00022553"/>
    </source>
</evidence>
<keyword evidence="5" id="KW-1185">Reference proteome</keyword>
<protein>
    <submittedName>
        <fullName evidence="4">FHA domain</fullName>
    </submittedName>
</protein>
<dbReference type="InterPro" id="IPR008984">
    <property type="entry name" value="SMAD_FHA_dom_sf"/>
</dbReference>
<dbReference type="PROSITE" id="PS50006">
    <property type="entry name" value="FHA_DOMAIN"/>
    <property type="match status" value="1"/>
</dbReference>
<dbReference type="Proteomes" id="UP000266895">
    <property type="component" value="Chromosome"/>
</dbReference>
<keyword evidence="1" id="KW-0597">Phosphoprotein</keyword>
<dbReference type="AlphaFoldDB" id="A0A3S4UYV1"/>
<name>A0A3S4UYV1_9ACTO</name>
<keyword evidence="2" id="KW-1133">Transmembrane helix</keyword>
<organism evidence="4 5">
    <name type="scientific">Actinomyces howellii</name>
    <dbReference type="NCBI Taxonomy" id="52771"/>
    <lineage>
        <taxon>Bacteria</taxon>
        <taxon>Bacillati</taxon>
        <taxon>Actinomycetota</taxon>
        <taxon>Actinomycetes</taxon>
        <taxon>Actinomycetales</taxon>
        <taxon>Actinomycetaceae</taxon>
        <taxon>Actinomyces</taxon>
    </lineage>
</organism>
<sequence length="219" mass="22474">MLIVLVAGLLPGNRVLGGVLALAAAAGVVCLQAVIGSGPGGAVTGLRLRRVAQRDAAPGRAAVLRAGLIAVAAAASFGVVPLVMVARVDGRAWSQTWFDRLAGTTVVMTARPSQAVYTLSLGERVVPVVGGLVLGRAPEAVSEVGDVRLVAVLEDEPSVSKTHALLQPTAEGLLVTDLGSTNGTHVEDVHGVHRLNPGTARTVERGRKVYFGEAMCLIQ</sequence>
<feature type="domain" description="FHA" evidence="3">
    <location>
        <begin position="132"/>
        <end position="191"/>
    </location>
</feature>
<dbReference type="KEGG" id="ahw:NCTC11636_02139"/>
<dbReference type="InterPro" id="IPR000253">
    <property type="entry name" value="FHA_dom"/>
</dbReference>
<dbReference type="SUPFAM" id="SSF49879">
    <property type="entry name" value="SMAD/FHA domain"/>
    <property type="match status" value="1"/>
</dbReference>